<gene>
    <name evidence="2" type="ORF">GDO78_018451</name>
</gene>
<reference evidence="2" key="1">
    <citation type="thesis" date="2020" institute="ProQuest LLC" country="789 East Eisenhower Parkway, Ann Arbor, MI, USA">
        <title>Comparative Genomics and Chromosome Evolution.</title>
        <authorList>
            <person name="Mudd A.B."/>
        </authorList>
    </citation>
    <scope>NUCLEOTIDE SEQUENCE</scope>
    <source>
        <strain evidence="2">HN-11 Male</strain>
        <tissue evidence="2">Kidney and liver</tissue>
    </source>
</reference>
<feature type="region of interest" description="Disordered" evidence="1">
    <location>
        <begin position="1"/>
        <end position="43"/>
    </location>
</feature>
<keyword evidence="3" id="KW-1185">Reference proteome</keyword>
<comment type="caution">
    <text evidence="2">The sequence shown here is derived from an EMBL/GenBank/DDBJ whole genome shotgun (WGS) entry which is preliminary data.</text>
</comment>
<protein>
    <submittedName>
        <fullName evidence="2">Uncharacterized protein</fullName>
    </submittedName>
</protein>
<dbReference type="AlphaFoldDB" id="A0A8J6BLU8"/>
<proteinExistence type="predicted"/>
<evidence type="ECO:0000313" key="2">
    <source>
        <dbReference type="EMBL" id="KAG9465363.1"/>
    </source>
</evidence>
<evidence type="ECO:0000256" key="1">
    <source>
        <dbReference type="SAM" id="MobiDB-lite"/>
    </source>
</evidence>
<name>A0A8J6BLU8_ELECQ</name>
<sequence length="83" mass="9515">MMEDHRPLTSQDGASRRNPPERCPHPLYSQDCPEEEPNVPKDYQGENLIAIKGKVTDEEKMDLRANQQCKEGRLPWGVRGSPR</sequence>
<feature type="compositionally biased region" description="Basic and acidic residues" evidence="1">
    <location>
        <begin position="14"/>
        <end position="24"/>
    </location>
</feature>
<accession>A0A8J6BLU8</accession>
<organism evidence="2 3">
    <name type="scientific">Eleutherodactylus coqui</name>
    <name type="common">Puerto Rican coqui</name>
    <dbReference type="NCBI Taxonomy" id="57060"/>
    <lineage>
        <taxon>Eukaryota</taxon>
        <taxon>Metazoa</taxon>
        <taxon>Chordata</taxon>
        <taxon>Craniata</taxon>
        <taxon>Vertebrata</taxon>
        <taxon>Euteleostomi</taxon>
        <taxon>Amphibia</taxon>
        <taxon>Batrachia</taxon>
        <taxon>Anura</taxon>
        <taxon>Neobatrachia</taxon>
        <taxon>Hyloidea</taxon>
        <taxon>Eleutherodactylidae</taxon>
        <taxon>Eleutherodactylinae</taxon>
        <taxon>Eleutherodactylus</taxon>
        <taxon>Eleutherodactylus</taxon>
    </lineage>
</organism>
<dbReference type="Proteomes" id="UP000770717">
    <property type="component" value="Unassembled WGS sequence"/>
</dbReference>
<evidence type="ECO:0000313" key="3">
    <source>
        <dbReference type="Proteomes" id="UP000770717"/>
    </source>
</evidence>
<dbReference type="EMBL" id="WNTK01003134">
    <property type="protein sequence ID" value="KAG9465363.1"/>
    <property type="molecule type" value="Genomic_DNA"/>
</dbReference>